<gene>
    <name evidence="1" type="ORF">MNBD_ALPHA11-431</name>
</gene>
<reference evidence="1" key="1">
    <citation type="submission" date="2018-06" db="EMBL/GenBank/DDBJ databases">
        <authorList>
            <person name="Zhirakovskaya E."/>
        </authorList>
    </citation>
    <scope>NUCLEOTIDE SEQUENCE</scope>
</reference>
<evidence type="ECO:0000313" key="1">
    <source>
        <dbReference type="EMBL" id="VAW24849.1"/>
    </source>
</evidence>
<organism evidence="1">
    <name type="scientific">hydrothermal vent metagenome</name>
    <dbReference type="NCBI Taxonomy" id="652676"/>
    <lineage>
        <taxon>unclassified sequences</taxon>
        <taxon>metagenomes</taxon>
        <taxon>ecological metagenomes</taxon>
    </lineage>
</organism>
<dbReference type="AlphaFoldDB" id="A0A3B0UK23"/>
<accession>A0A3B0UK23</accession>
<proteinExistence type="predicted"/>
<sequence length="64" mass="7413">MFMVCSIPYLVVKPRKAPKFNFFRLKEDKTGVLRLPLLKKGKFEPNVPKCKCNINSLLADLFLN</sequence>
<protein>
    <submittedName>
        <fullName evidence="1">Uncharacterized protein</fullName>
    </submittedName>
</protein>
<name>A0A3B0UK23_9ZZZZ</name>
<dbReference type="EMBL" id="UOEQ01000563">
    <property type="protein sequence ID" value="VAW24849.1"/>
    <property type="molecule type" value="Genomic_DNA"/>
</dbReference>